<dbReference type="EMBL" id="JAHHHV010000069">
    <property type="protein sequence ID" value="MBW4466573.1"/>
    <property type="molecule type" value="Genomic_DNA"/>
</dbReference>
<proteinExistence type="predicted"/>
<dbReference type="PANTHER" id="PTHR46623">
    <property type="entry name" value="CARBOXYMETHYLENEBUTENOLIDASE-RELATED"/>
    <property type="match status" value="1"/>
</dbReference>
<accession>A0A951U5B0</accession>
<feature type="domain" description="Dienelactone hydrolase" evidence="1">
    <location>
        <begin position="78"/>
        <end position="289"/>
    </location>
</feature>
<gene>
    <name evidence="2" type="ORF">KME07_14205</name>
</gene>
<dbReference type="Pfam" id="PF01738">
    <property type="entry name" value="DLH"/>
    <property type="match status" value="1"/>
</dbReference>
<dbReference type="InterPro" id="IPR029058">
    <property type="entry name" value="AB_hydrolase_fold"/>
</dbReference>
<evidence type="ECO:0000259" key="1">
    <source>
        <dbReference type="Pfam" id="PF01738"/>
    </source>
</evidence>
<comment type="caution">
    <text evidence="2">The sequence shown here is derived from an EMBL/GenBank/DDBJ whole genome shotgun (WGS) entry which is preliminary data.</text>
</comment>
<sequence length="292" mass="31334">MSKKLGLILVGLVALLGTILFQQFNSPTVALTHSQQVGQALMQSHQGDLPVPTGAVAQMPSMAVSGEQVSYGTDSNPMTGYLARPADSTESLPALIVIHEWWGLNDNIQMMTDRLAGEGYMALAVDLYGGEVAENPEQAKMLVQSATANPQQIQENLRQAYAYLEGQQATKIGSIGWCFGGSRSLETALLFPDKLDAAVIYYGGQLVTDADQLAALEMPILGIFGALDDNPSPETVQQFETALKSAGKSPEIYIYDGADHAFANSSGTRYNAAAAEDAWTKTTAFLERHLKE</sequence>
<reference evidence="2" key="2">
    <citation type="journal article" date="2022" name="Microbiol. Resour. Announc.">
        <title>Metagenome Sequencing to Explore Phylogenomics of Terrestrial Cyanobacteria.</title>
        <authorList>
            <person name="Ward R.D."/>
            <person name="Stajich J.E."/>
            <person name="Johansen J.R."/>
            <person name="Huntemann M."/>
            <person name="Clum A."/>
            <person name="Foster B."/>
            <person name="Foster B."/>
            <person name="Roux S."/>
            <person name="Palaniappan K."/>
            <person name="Varghese N."/>
            <person name="Mukherjee S."/>
            <person name="Reddy T.B.K."/>
            <person name="Daum C."/>
            <person name="Copeland A."/>
            <person name="Chen I.A."/>
            <person name="Ivanova N.N."/>
            <person name="Kyrpides N.C."/>
            <person name="Shapiro N."/>
            <person name="Eloe-Fadrosh E.A."/>
            <person name="Pietrasiak N."/>
        </authorList>
    </citation>
    <scope>NUCLEOTIDE SEQUENCE</scope>
    <source>
        <strain evidence="2">GSE-TBD4-15B</strain>
    </source>
</reference>
<dbReference type="Proteomes" id="UP000707356">
    <property type="component" value="Unassembled WGS sequence"/>
</dbReference>
<name>A0A951U5B0_9CYAN</name>
<evidence type="ECO:0000313" key="3">
    <source>
        <dbReference type="Proteomes" id="UP000707356"/>
    </source>
</evidence>
<reference evidence="2" key="1">
    <citation type="submission" date="2021-05" db="EMBL/GenBank/DDBJ databases">
        <authorList>
            <person name="Pietrasiak N."/>
            <person name="Ward R."/>
            <person name="Stajich J.E."/>
            <person name="Kurbessoian T."/>
        </authorList>
    </citation>
    <scope>NUCLEOTIDE SEQUENCE</scope>
    <source>
        <strain evidence="2">GSE-TBD4-15B</strain>
    </source>
</reference>
<protein>
    <submittedName>
        <fullName evidence="2">Dienelactone hydrolase family protein</fullName>
    </submittedName>
</protein>
<dbReference type="GO" id="GO:0016787">
    <property type="term" value="F:hydrolase activity"/>
    <property type="evidence" value="ECO:0007669"/>
    <property type="project" value="UniProtKB-KW"/>
</dbReference>
<dbReference type="PANTHER" id="PTHR46623:SF6">
    <property type="entry name" value="ALPHA_BETA-HYDROLASES SUPERFAMILY PROTEIN"/>
    <property type="match status" value="1"/>
</dbReference>
<organism evidence="2 3">
    <name type="scientific">Pegethrix bostrychoides GSE-TBD4-15B</name>
    <dbReference type="NCBI Taxonomy" id="2839662"/>
    <lineage>
        <taxon>Bacteria</taxon>
        <taxon>Bacillati</taxon>
        <taxon>Cyanobacteriota</taxon>
        <taxon>Cyanophyceae</taxon>
        <taxon>Oculatellales</taxon>
        <taxon>Oculatellaceae</taxon>
        <taxon>Pegethrix</taxon>
    </lineage>
</organism>
<dbReference type="SUPFAM" id="SSF53474">
    <property type="entry name" value="alpha/beta-Hydrolases"/>
    <property type="match status" value="1"/>
</dbReference>
<evidence type="ECO:0000313" key="2">
    <source>
        <dbReference type="EMBL" id="MBW4466573.1"/>
    </source>
</evidence>
<dbReference type="AlphaFoldDB" id="A0A951U5B0"/>
<dbReference type="InterPro" id="IPR051049">
    <property type="entry name" value="Dienelactone_hydrolase-like"/>
</dbReference>
<dbReference type="Gene3D" id="3.40.50.1820">
    <property type="entry name" value="alpha/beta hydrolase"/>
    <property type="match status" value="1"/>
</dbReference>
<dbReference type="InterPro" id="IPR002925">
    <property type="entry name" value="Dienelactn_hydro"/>
</dbReference>
<keyword evidence="2" id="KW-0378">Hydrolase</keyword>